<dbReference type="VEuPathDB" id="FungiDB:VP01_2635g2"/>
<dbReference type="SMART" id="SM00343">
    <property type="entry name" value="ZnF_C2HC"/>
    <property type="match status" value="1"/>
</dbReference>
<protein>
    <recommendedName>
        <fullName evidence="4">CCHC-type domain-containing protein</fullName>
    </recommendedName>
</protein>
<keyword evidence="6" id="KW-1185">Reference proteome</keyword>
<name>A0A0L6V499_9BASI</name>
<accession>A0A0L6V499</accession>
<dbReference type="InterPro" id="IPR001878">
    <property type="entry name" value="Znf_CCHC"/>
</dbReference>
<keyword evidence="2" id="KW-0479">Metal-binding</keyword>
<reference evidence="5 6" key="1">
    <citation type="submission" date="2015-08" db="EMBL/GenBank/DDBJ databases">
        <title>Next Generation Sequencing and Analysis of the Genome of Puccinia sorghi L Schw, the Causal Agent of Maize Common Rust.</title>
        <authorList>
            <person name="Rochi L."/>
            <person name="Burguener G."/>
            <person name="Darino M."/>
            <person name="Turjanski A."/>
            <person name="Kreff E."/>
            <person name="Dieguez M.J."/>
            <person name="Sacco F."/>
        </authorList>
    </citation>
    <scope>NUCLEOTIDE SEQUENCE [LARGE SCALE GENOMIC DNA]</scope>
    <source>
        <strain evidence="5 6">RO10H11247</strain>
    </source>
</reference>
<evidence type="ECO:0000256" key="3">
    <source>
        <dbReference type="SAM" id="MobiDB-lite"/>
    </source>
</evidence>
<keyword evidence="2" id="KW-0862">Zinc</keyword>
<evidence type="ECO:0000256" key="1">
    <source>
        <dbReference type="ARBA" id="ARBA00022664"/>
    </source>
</evidence>
<sequence>MEHPVYQNPPLLPDIPQIRSLVPRFYPHNRFVTVFVVVNGSFPVSCFRWIHSFQKLEGVSLGVMTLPVSEKGLPLSWDKILSLIIQTNLRGDLRQLLDQKFDLFMEAHDHWIPSSQDILRFLDAAQTEQQMNDLPEMTETNSFRTTLASRDFSSVSGIQSSVSGSSLEEPFNNRHVYVNAITRQGNCYICKKPGHIAPACPHKKHGGPTNLNTISHPPHPIMHNRLVPSITTMIRQLMSILCNHPTTFSNSHTSKPRNNKQSTTNTSSPEVESKEVDCNLFAKEPIEDYTFENEDLLVLTTFDCFDLRKLVVDRNDQDTLKFSGKSSTTIAAKKICYCKAAQSTLLFIAAVKKSDARFQFTGNFDAIDLLMRSGKLLLYSTFDPKTNTWPLPTPFRSLQLPHEPPFPLAPLFLK</sequence>
<dbReference type="OrthoDB" id="116216at2759"/>
<dbReference type="GO" id="GO:0008270">
    <property type="term" value="F:zinc ion binding"/>
    <property type="evidence" value="ECO:0007669"/>
    <property type="project" value="UniProtKB-KW"/>
</dbReference>
<keyword evidence="1" id="KW-0507">mRNA processing</keyword>
<feature type="domain" description="CCHC-type" evidence="4">
    <location>
        <begin position="187"/>
        <end position="201"/>
    </location>
</feature>
<keyword evidence="2" id="KW-0863">Zinc-finger</keyword>
<dbReference type="EMBL" id="LAVV01007541">
    <property type="protein sequence ID" value="KNZ55606.1"/>
    <property type="molecule type" value="Genomic_DNA"/>
</dbReference>
<comment type="caution">
    <text evidence="5">The sequence shown here is derived from an EMBL/GenBank/DDBJ whole genome shotgun (WGS) entry which is preliminary data.</text>
</comment>
<dbReference type="SUPFAM" id="SSF57756">
    <property type="entry name" value="Retrovirus zinc finger-like domains"/>
    <property type="match status" value="1"/>
</dbReference>
<feature type="region of interest" description="Disordered" evidence="3">
    <location>
        <begin position="248"/>
        <end position="271"/>
    </location>
</feature>
<dbReference type="PROSITE" id="PS50158">
    <property type="entry name" value="ZF_CCHC"/>
    <property type="match status" value="1"/>
</dbReference>
<dbReference type="GO" id="GO:0006397">
    <property type="term" value="P:mRNA processing"/>
    <property type="evidence" value="ECO:0007669"/>
    <property type="project" value="UniProtKB-KW"/>
</dbReference>
<dbReference type="Proteomes" id="UP000037035">
    <property type="component" value="Unassembled WGS sequence"/>
</dbReference>
<evidence type="ECO:0000313" key="6">
    <source>
        <dbReference type="Proteomes" id="UP000037035"/>
    </source>
</evidence>
<evidence type="ECO:0000313" key="5">
    <source>
        <dbReference type="EMBL" id="KNZ55606.1"/>
    </source>
</evidence>
<dbReference type="InterPro" id="IPR036875">
    <property type="entry name" value="Znf_CCHC_sf"/>
</dbReference>
<gene>
    <name evidence="5" type="ORF">VP01_2635g2</name>
</gene>
<dbReference type="GO" id="GO:0003676">
    <property type="term" value="F:nucleic acid binding"/>
    <property type="evidence" value="ECO:0007669"/>
    <property type="project" value="InterPro"/>
</dbReference>
<dbReference type="AlphaFoldDB" id="A0A0L6V499"/>
<evidence type="ECO:0000256" key="2">
    <source>
        <dbReference type="PROSITE-ProRule" id="PRU00047"/>
    </source>
</evidence>
<proteinExistence type="predicted"/>
<organism evidence="5 6">
    <name type="scientific">Puccinia sorghi</name>
    <dbReference type="NCBI Taxonomy" id="27349"/>
    <lineage>
        <taxon>Eukaryota</taxon>
        <taxon>Fungi</taxon>
        <taxon>Dikarya</taxon>
        <taxon>Basidiomycota</taxon>
        <taxon>Pucciniomycotina</taxon>
        <taxon>Pucciniomycetes</taxon>
        <taxon>Pucciniales</taxon>
        <taxon>Pucciniaceae</taxon>
        <taxon>Puccinia</taxon>
    </lineage>
</organism>
<feature type="compositionally biased region" description="Polar residues" evidence="3">
    <location>
        <begin position="259"/>
        <end position="270"/>
    </location>
</feature>
<evidence type="ECO:0000259" key="4">
    <source>
        <dbReference type="PROSITE" id="PS50158"/>
    </source>
</evidence>
<dbReference type="Gene3D" id="4.10.60.10">
    <property type="entry name" value="Zinc finger, CCHC-type"/>
    <property type="match status" value="1"/>
</dbReference>